<sequence length="163" mass="17687">MTTMSVSVCRTANQQPAFQMSANQQPPSHCLPGGGEEDSDWRRAQSAWQHGDTPGPWLKPSPKTLTKVLIGSRLAFVLQSDSRLQAADNAINCCACFNASDKGEGGETRRCGSEQKAFLDDMLVEAKKNLRAQGWTTTSTGLEEAAGWTSLPEGGEEKKRDEL</sequence>
<feature type="region of interest" description="Disordered" evidence="1">
    <location>
        <begin position="135"/>
        <end position="163"/>
    </location>
</feature>
<proteinExistence type="predicted"/>
<dbReference type="OrthoDB" id="7357196at2759"/>
<evidence type="ECO:0000313" key="3">
    <source>
        <dbReference type="Proteomes" id="UP000518266"/>
    </source>
</evidence>
<gene>
    <name evidence="2" type="ORF">F7725_001227</name>
</gene>
<comment type="caution">
    <text evidence="2">The sequence shown here is derived from an EMBL/GenBank/DDBJ whole genome shotgun (WGS) entry which is preliminary data.</text>
</comment>
<accession>A0A7J5ZGM4</accession>
<evidence type="ECO:0000313" key="2">
    <source>
        <dbReference type="EMBL" id="KAF3860972.1"/>
    </source>
</evidence>
<protein>
    <submittedName>
        <fullName evidence="2">Uncharacterized protein</fullName>
    </submittedName>
</protein>
<reference evidence="2 3" key="1">
    <citation type="submission" date="2020-03" db="EMBL/GenBank/DDBJ databases">
        <title>Dissostichus mawsoni Genome sequencing and assembly.</title>
        <authorList>
            <person name="Park H."/>
        </authorList>
    </citation>
    <scope>NUCLEOTIDE SEQUENCE [LARGE SCALE GENOMIC DNA]</scope>
    <source>
        <strain evidence="2">DM0001</strain>
        <tissue evidence="2">Muscle</tissue>
    </source>
</reference>
<dbReference type="Proteomes" id="UP000518266">
    <property type="component" value="Unassembled WGS sequence"/>
</dbReference>
<keyword evidence="3" id="KW-1185">Reference proteome</keyword>
<feature type="region of interest" description="Disordered" evidence="1">
    <location>
        <begin position="21"/>
        <end position="60"/>
    </location>
</feature>
<dbReference type="EMBL" id="JAAKFY010000002">
    <property type="protein sequence ID" value="KAF3860972.1"/>
    <property type="molecule type" value="Genomic_DNA"/>
</dbReference>
<name>A0A7J5ZGM4_DISMA</name>
<evidence type="ECO:0000256" key="1">
    <source>
        <dbReference type="SAM" id="MobiDB-lite"/>
    </source>
</evidence>
<dbReference type="AlphaFoldDB" id="A0A7J5ZGM4"/>
<organism evidence="2 3">
    <name type="scientific">Dissostichus mawsoni</name>
    <name type="common">Antarctic cod</name>
    <dbReference type="NCBI Taxonomy" id="36200"/>
    <lineage>
        <taxon>Eukaryota</taxon>
        <taxon>Metazoa</taxon>
        <taxon>Chordata</taxon>
        <taxon>Craniata</taxon>
        <taxon>Vertebrata</taxon>
        <taxon>Euteleostomi</taxon>
        <taxon>Actinopterygii</taxon>
        <taxon>Neopterygii</taxon>
        <taxon>Teleostei</taxon>
        <taxon>Neoteleostei</taxon>
        <taxon>Acanthomorphata</taxon>
        <taxon>Eupercaria</taxon>
        <taxon>Perciformes</taxon>
        <taxon>Notothenioidei</taxon>
        <taxon>Nototheniidae</taxon>
        <taxon>Dissostichus</taxon>
    </lineage>
</organism>